<dbReference type="Gene3D" id="1.10.10.10">
    <property type="entry name" value="Winged helix-like DNA-binding domain superfamily/Winged helix DNA-binding domain"/>
    <property type="match status" value="1"/>
</dbReference>
<evidence type="ECO:0000313" key="6">
    <source>
        <dbReference type="Proteomes" id="UP000596827"/>
    </source>
</evidence>
<dbReference type="SMART" id="SM00866">
    <property type="entry name" value="UTRA"/>
    <property type="match status" value="1"/>
</dbReference>
<protein>
    <submittedName>
        <fullName evidence="5">GntR family transcriptional regulator</fullName>
    </submittedName>
</protein>
<evidence type="ECO:0000256" key="3">
    <source>
        <dbReference type="ARBA" id="ARBA00023163"/>
    </source>
</evidence>
<dbReference type="InterPro" id="IPR036388">
    <property type="entry name" value="WH-like_DNA-bd_sf"/>
</dbReference>
<evidence type="ECO:0000259" key="4">
    <source>
        <dbReference type="PROSITE" id="PS50949"/>
    </source>
</evidence>
<dbReference type="Pfam" id="PF00392">
    <property type="entry name" value="GntR"/>
    <property type="match status" value="1"/>
</dbReference>
<gene>
    <name evidence="5" type="ORF">H8R02_13125</name>
</gene>
<dbReference type="InterPro" id="IPR000524">
    <property type="entry name" value="Tscrpt_reg_HTH_GntR"/>
</dbReference>
<dbReference type="InterPro" id="IPR036390">
    <property type="entry name" value="WH_DNA-bd_sf"/>
</dbReference>
<reference evidence="5" key="1">
    <citation type="submission" date="2020-08" db="EMBL/GenBank/DDBJ databases">
        <title>Ramlibacter sp. GTP1 16S ribosomal RNA gene genome sequencing and assembly.</title>
        <authorList>
            <person name="Kang M."/>
        </authorList>
    </citation>
    <scope>NUCLEOTIDE SEQUENCE</scope>
    <source>
        <strain evidence="5">GTP1</strain>
    </source>
</reference>
<dbReference type="EMBL" id="JACORU010000004">
    <property type="protein sequence ID" value="MBC5765403.1"/>
    <property type="molecule type" value="Genomic_DNA"/>
</dbReference>
<keyword evidence="6" id="KW-1185">Reference proteome</keyword>
<dbReference type="GO" id="GO:0003700">
    <property type="term" value="F:DNA-binding transcription factor activity"/>
    <property type="evidence" value="ECO:0007669"/>
    <property type="project" value="InterPro"/>
</dbReference>
<dbReference type="InterPro" id="IPR011663">
    <property type="entry name" value="UTRA"/>
</dbReference>
<dbReference type="RefSeq" id="WP_187081876.1">
    <property type="nucleotide sequence ID" value="NZ_JACORU010000004.1"/>
</dbReference>
<evidence type="ECO:0000256" key="2">
    <source>
        <dbReference type="ARBA" id="ARBA00023125"/>
    </source>
</evidence>
<keyword evidence="3" id="KW-0804">Transcription</keyword>
<feature type="domain" description="HTH gntR-type" evidence="4">
    <location>
        <begin position="19"/>
        <end position="87"/>
    </location>
</feature>
<name>A0A923M9K0_9BURK</name>
<dbReference type="SMART" id="SM00345">
    <property type="entry name" value="HTH_GNTR"/>
    <property type="match status" value="1"/>
</dbReference>
<dbReference type="Proteomes" id="UP000596827">
    <property type="component" value="Unassembled WGS sequence"/>
</dbReference>
<accession>A0A923M9K0</accession>
<proteinExistence type="predicted"/>
<dbReference type="SUPFAM" id="SSF46785">
    <property type="entry name" value="Winged helix' DNA-binding domain"/>
    <property type="match status" value="1"/>
</dbReference>
<keyword evidence="1" id="KW-0805">Transcription regulation</keyword>
<evidence type="ECO:0000313" key="5">
    <source>
        <dbReference type="EMBL" id="MBC5765403.1"/>
    </source>
</evidence>
<dbReference type="Pfam" id="PF07702">
    <property type="entry name" value="UTRA"/>
    <property type="match status" value="1"/>
</dbReference>
<dbReference type="PANTHER" id="PTHR44846:SF1">
    <property type="entry name" value="MANNOSYL-D-GLYCERATE TRANSPORT_METABOLISM SYSTEM REPRESSOR MNGR-RELATED"/>
    <property type="match status" value="1"/>
</dbReference>
<comment type="caution">
    <text evidence="5">The sequence shown here is derived from an EMBL/GenBank/DDBJ whole genome shotgun (WGS) entry which is preliminary data.</text>
</comment>
<dbReference type="PROSITE" id="PS50949">
    <property type="entry name" value="HTH_GNTR"/>
    <property type="match status" value="1"/>
</dbReference>
<keyword evidence="2" id="KW-0238">DNA-binding</keyword>
<dbReference type="GO" id="GO:0003677">
    <property type="term" value="F:DNA binding"/>
    <property type="evidence" value="ECO:0007669"/>
    <property type="project" value="UniProtKB-KW"/>
</dbReference>
<organism evidence="5 6">
    <name type="scientific">Ramlibacter albus</name>
    <dbReference type="NCBI Taxonomy" id="2079448"/>
    <lineage>
        <taxon>Bacteria</taxon>
        <taxon>Pseudomonadati</taxon>
        <taxon>Pseudomonadota</taxon>
        <taxon>Betaproteobacteria</taxon>
        <taxon>Burkholderiales</taxon>
        <taxon>Comamonadaceae</taxon>
        <taxon>Ramlibacter</taxon>
    </lineage>
</organism>
<dbReference type="Gene3D" id="3.40.1410.10">
    <property type="entry name" value="Chorismate lyase-like"/>
    <property type="match status" value="1"/>
</dbReference>
<sequence length="263" mass="29105">MSRALPLADVTPLPASGSGPLYRQVKRELQRQIETGRYTPGDTLPSESVIAGTLGVSIGTLRRAVDELVHENVLVRRHGRGTFVALHSTDSFLFQFFHVEPRGDASQEATPHRRELPDVDFIGFVKGRADETEAAALRIKPGDAVLRATNRLSLRGRPVVHDLLVVAAGMFRGLTEKRYRERPSTVYRLYQSDFGISVLRARERVRAVPAGSETARVLGVAAGVPILEVHRVALTFGDRPIEYRVSRINTSAHDYVSTLSKYV</sequence>
<evidence type="ECO:0000256" key="1">
    <source>
        <dbReference type="ARBA" id="ARBA00023015"/>
    </source>
</evidence>
<dbReference type="InterPro" id="IPR050679">
    <property type="entry name" value="Bact_HTH_transcr_reg"/>
</dbReference>
<dbReference type="PANTHER" id="PTHR44846">
    <property type="entry name" value="MANNOSYL-D-GLYCERATE TRANSPORT/METABOLISM SYSTEM REPRESSOR MNGR-RELATED"/>
    <property type="match status" value="1"/>
</dbReference>
<dbReference type="InterPro" id="IPR028978">
    <property type="entry name" value="Chorismate_lyase_/UTRA_dom_sf"/>
</dbReference>
<dbReference type="AlphaFoldDB" id="A0A923M9K0"/>
<dbReference type="GO" id="GO:0045892">
    <property type="term" value="P:negative regulation of DNA-templated transcription"/>
    <property type="evidence" value="ECO:0007669"/>
    <property type="project" value="TreeGrafter"/>
</dbReference>
<dbReference type="SUPFAM" id="SSF64288">
    <property type="entry name" value="Chorismate lyase-like"/>
    <property type="match status" value="1"/>
</dbReference>
<dbReference type="CDD" id="cd07377">
    <property type="entry name" value="WHTH_GntR"/>
    <property type="match status" value="1"/>
</dbReference>